<evidence type="ECO:0000256" key="3">
    <source>
        <dbReference type="ARBA" id="ARBA00022475"/>
    </source>
</evidence>
<keyword evidence="10" id="KW-1185">Reference proteome</keyword>
<keyword evidence="6 7" id="KW-0472">Membrane</keyword>
<keyword evidence="2 7" id="KW-0813">Transport</keyword>
<name>A0A926ITP6_9FIRM</name>
<reference evidence="9" key="1">
    <citation type="submission" date="2020-08" db="EMBL/GenBank/DDBJ databases">
        <title>Genome public.</title>
        <authorList>
            <person name="Liu C."/>
            <person name="Sun Q."/>
        </authorList>
    </citation>
    <scope>NUCLEOTIDE SEQUENCE</scope>
    <source>
        <strain evidence="9">NSJ-50</strain>
    </source>
</reference>
<dbReference type="PANTHER" id="PTHR43227">
    <property type="entry name" value="BLL4140 PROTEIN"/>
    <property type="match status" value="1"/>
</dbReference>
<evidence type="ECO:0000256" key="6">
    <source>
        <dbReference type="ARBA" id="ARBA00023136"/>
    </source>
</evidence>
<feature type="transmembrane region" description="Helical" evidence="7">
    <location>
        <begin position="96"/>
        <end position="117"/>
    </location>
</feature>
<dbReference type="PANTHER" id="PTHR43227:SF11">
    <property type="entry name" value="BLL4140 PROTEIN"/>
    <property type="match status" value="1"/>
</dbReference>
<feature type="transmembrane region" description="Helical" evidence="7">
    <location>
        <begin position="28"/>
        <end position="47"/>
    </location>
</feature>
<feature type="transmembrane region" description="Helical" evidence="7">
    <location>
        <begin position="129"/>
        <end position="149"/>
    </location>
</feature>
<feature type="transmembrane region" description="Helical" evidence="7">
    <location>
        <begin position="289"/>
        <end position="310"/>
    </location>
</feature>
<dbReference type="InterPro" id="IPR050809">
    <property type="entry name" value="UgpAE/MalFG_permease"/>
</dbReference>
<evidence type="ECO:0000256" key="4">
    <source>
        <dbReference type="ARBA" id="ARBA00022692"/>
    </source>
</evidence>
<protein>
    <submittedName>
        <fullName evidence="9">Sugar ABC transporter permease</fullName>
    </submittedName>
</protein>
<evidence type="ECO:0000256" key="2">
    <source>
        <dbReference type="ARBA" id="ARBA00022448"/>
    </source>
</evidence>
<sequence length="323" mass="36317">MKKSSASLQKHTGSTNGLTVSRVFKNYWQLYVMLLLPVLYILIYNYGPMVGLQIAFKDYTPRLGMFGSPWAGLKYFKKFFNDYQFARTIVNTVRTSVYSLAVNFPFPIILALCINLLRNERYKKTVQMVMYAPHFISIVVLVGMMNQILNPYVGLYGNIYKIFTGSYAPNILADSKSFIHLYVWSGVWQNMGYSSIIYLAALAGISPDLHEAAQIDGASRFKRVLHVDIPGIIPTVVIMLILNCGRIMNIGFEKIYLMQNPINLKESQVISTLVYEKSFGGAGGSSTKYSYSTAIGLFNSVVNFVLIVAVNKITSKLSETSLW</sequence>
<proteinExistence type="inferred from homology"/>
<gene>
    <name evidence="9" type="ORF">H8706_03420</name>
</gene>
<dbReference type="Proteomes" id="UP000647416">
    <property type="component" value="Unassembled WGS sequence"/>
</dbReference>
<evidence type="ECO:0000256" key="1">
    <source>
        <dbReference type="ARBA" id="ARBA00004651"/>
    </source>
</evidence>
<dbReference type="Pfam" id="PF00528">
    <property type="entry name" value="BPD_transp_1"/>
    <property type="match status" value="1"/>
</dbReference>
<dbReference type="SUPFAM" id="SSF161098">
    <property type="entry name" value="MetI-like"/>
    <property type="match status" value="1"/>
</dbReference>
<evidence type="ECO:0000256" key="5">
    <source>
        <dbReference type="ARBA" id="ARBA00022989"/>
    </source>
</evidence>
<feature type="transmembrane region" description="Helical" evidence="7">
    <location>
        <begin position="191"/>
        <end position="209"/>
    </location>
</feature>
<comment type="subcellular location">
    <subcellularLocation>
        <location evidence="1 7">Cell membrane</location>
        <topology evidence="1 7">Multi-pass membrane protein</topology>
    </subcellularLocation>
</comment>
<comment type="similarity">
    <text evidence="7">Belongs to the binding-protein-dependent transport system permease family.</text>
</comment>
<dbReference type="PROSITE" id="PS50928">
    <property type="entry name" value="ABC_TM1"/>
    <property type="match status" value="1"/>
</dbReference>
<evidence type="ECO:0000259" key="8">
    <source>
        <dbReference type="PROSITE" id="PS50928"/>
    </source>
</evidence>
<keyword evidence="4 7" id="KW-0812">Transmembrane</keyword>
<feature type="domain" description="ABC transmembrane type-1" evidence="8">
    <location>
        <begin position="89"/>
        <end position="310"/>
    </location>
</feature>
<keyword evidence="5 7" id="KW-1133">Transmembrane helix</keyword>
<keyword evidence="3" id="KW-1003">Cell membrane</keyword>
<dbReference type="GO" id="GO:0005886">
    <property type="term" value="C:plasma membrane"/>
    <property type="evidence" value="ECO:0007669"/>
    <property type="project" value="UniProtKB-SubCell"/>
</dbReference>
<evidence type="ECO:0000313" key="9">
    <source>
        <dbReference type="EMBL" id="MBC8595918.1"/>
    </source>
</evidence>
<dbReference type="EMBL" id="JACRTE010000003">
    <property type="protein sequence ID" value="MBC8595918.1"/>
    <property type="molecule type" value="Genomic_DNA"/>
</dbReference>
<feature type="transmembrane region" description="Helical" evidence="7">
    <location>
        <begin position="229"/>
        <end position="248"/>
    </location>
</feature>
<dbReference type="RefSeq" id="WP_262431497.1">
    <property type="nucleotide sequence ID" value="NZ_JACRTE010000003.1"/>
</dbReference>
<evidence type="ECO:0000256" key="7">
    <source>
        <dbReference type="RuleBase" id="RU363032"/>
    </source>
</evidence>
<accession>A0A926ITP6</accession>
<dbReference type="GO" id="GO:0055085">
    <property type="term" value="P:transmembrane transport"/>
    <property type="evidence" value="ECO:0007669"/>
    <property type="project" value="InterPro"/>
</dbReference>
<dbReference type="Gene3D" id="1.10.3720.10">
    <property type="entry name" value="MetI-like"/>
    <property type="match status" value="1"/>
</dbReference>
<comment type="caution">
    <text evidence="9">The sequence shown here is derived from an EMBL/GenBank/DDBJ whole genome shotgun (WGS) entry which is preliminary data.</text>
</comment>
<dbReference type="InterPro" id="IPR000515">
    <property type="entry name" value="MetI-like"/>
</dbReference>
<evidence type="ECO:0000313" key="10">
    <source>
        <dbReference type="Proteomes" id="UP000647416"/>
    </source>
</evidence>
<dbReference type="AlphaFoldDB" id="A0A926ITP6"/>
<organism evidence="9 10">
    <name type="scientific">Qingrenia yutianensis</name>
    <dbReference type="NCBI Taxonomy" id="2763676"/>
    <lineage>
        <taxon>Bacteria</taxon>
        <taxon>Bacillati</taxon>
        <taxon>Bacillota</taxon>
        <taxon>Clostridia</taxon>
        <taxon>Eubacteriales</taxon>
        <taxon>Oscillospiraceae</taxon>
        <taxon>Qingrenia</taxon>
    </lineage>
</organism>
<dbReference type="InterPro" id="IPR035906">
    <property type="entry name" value="MetI-like_sf"/>
</dbReference>
<dbReference type="CDD" id="cd06261">
    <property type="entry name" value="TM_PBP2"/>
    <property type="match status" value="1"/>
</dbReference>